<protein>
    <recommendedName>
        <fullName evidence="3">ubiquitinyl hydrolase 1</fullName>
        <ecNumber evidence="3">3.4.19.12</ecNumber>
    </recommendedName>
</protein>
<keyword evidence="6 9" id="KW-0378">Hydrolase</keyword>
<dbReference type="EC" id="3.4.19.12" evidence="3"/>
<dbReference type="Pfam" id="PF14533">
    <property type="entry name" value="USP7_C2"/>
    <property type="match status" value="1"/>
</dbReference>
<evidence type="ECO:0000256" key="7">
    <source>
        <dbReference type="ARBA" id="ARBA00022807"/>
    </source>
</evidence>
<evidence type="ECO:0000256" key="3">
    <source>
        <dbReference type="ARBA" id="ARBA00012759"/>
    </source>
</evidence>
<evidence type="ECO:0000313" key="9">
    <source>
        <dbReference type="EMBL" id="KAK1847136.1"/>
    </source>
</evidence>
<dbReference type="AlphaFoldDB" id="A0AAD9AFC9"/>
<reference evidence="9" key="1">
    <citation type="submission" date="2023-01" db="EMBL/GenBank/DDBJ databases">
        <title>Colletotrichum chrysophilum M932 genome sequence.</title>
        <authorList>
            <person name="Baroncelli R."/>
        </authorList>
    </citation>
    <scope>NUCLEOTIDE SEQUENCE</scope>
    <source>
        <strain evidence="9">M932</strain>
    </source>
</reference>
<keyword evidence="7" id="KW-0788">Thiol protease</keyword>
<comment type="catalytic activity">
    <reaction evidence="1">
        <text>Thiol-dependent hydrolysis of ester, thioester, amide, peptide and isopeptide bonds formed by the C-terminal Gly of ubiquitin (a 76-residue protein attached to proteins as an intracellular targeting signal).</text>
        <dbReference type="EC" id="3.4.19.12"/>
    </reaction>
</comment>
<organism evidence="9 10">
    <name type="scientific">Colletotrichum chrysophilum</name>
    <dbReference type="NCBI Taxonomy" id="1836956"/>
    <lineage>
        <taxon>Eukaryota</taxon>
        <taxon>Fungi</taxon>
        <taxon>Dikarya</taxon>
        <taxon>Ascomycota</taxon>
        <taxon>Pezizomycotina</taxon>
        <taxon>Sordariomycetes</taxon>
        <taxon>Hypocreomycetidae</taxon>
        <taxon>Glomerellales</taxon>
        <taxon>Glomerellaceae</taxon>
        <taxon>Colletotrichum</taxon>
        <taxon>Colletotrichum gloeosporioides species complex</taxon>
    </lineage>
</organism>
<dbReference type="EMBL" id="JAQOWY010000212">
    <property type="protein sequence ID" value="KAK1847136.1"/>
    <property type="molecule type" value="Genomic_DNA"/>
</dbReference>
<name>A0AAD9AFC9_9PEZI</name>
<dbReference type="GO" id="GO:0004843">
    <property type="term" value="F:cysteine-type deubiquitinase activity"/>
    <property type="evidence" value="ECO:0007669"/>
    <property type="project" value="UniProtKB-EC"/>
</dbReference>
<evidence type="ECO:0000256" key="5">
    <source>
        <dbReference type="ARBA" id="ARBA00022786"/>
    </source>
</evidence>
<gene>
    <name evidence="9" type="ORF">CCHR01_10242</name>
</gene>
<evidence type="ECO:0000256" key="1">
    <source>
        <dbReference type="ARBA" id="ARBA00000707"/>
    </source>
</evidence>
<evidence type="ECO:0000256" key="4">
    <source>
        <dbReference type="ARBA" id="ARBA00022670"/>
    </source>
</evidence>
<sequence length="82" mass="9575">MAQSEPFAETKKRLEKRTGFKGKSFEKIKFAVVKRSHFSKPQYLQDDDVLWDIATNDDDFLGLDHVDRTRTLRNGVGDLFLR</sequence>
<comment type="caution">
    <text evidence="9">The sequence shown here is derived from an EMBL/GenBank/DDBJ whole genome shotgun (WGS) entry which is preliminary data.</text>
</comment>
<keyword evidence="5" id="KW-0833">Ubl conjugation pathway</keyword>
<keyword evidence="10" id="KW-1185">Reference proteome</keyword>
<accession>A0AAD9AFC9</accession>
<evidence type="ECO:0000313" key="10">
    <source>
        <dbReference type="Proteomes" id="UP001243330"/>
    </source>
</evidence>
<feature type="domain" description="Ubiquitin carboxyl-terminal hydrolase C-terminal" evidence="8">
    <location>
        <begin position="3"/>
        <end position="70"/>
    </location>
</feature>
<dbReference type="InterPro" id="IPR029346">
    <property type="entry name" value="USP_C"/>
</dbReference>
<dbReference type="GO" id="GO:0006508">
    <property type="term" value="P:proteolysis"/>
    <property type="evidence" value="ECO:0007669"/>
    <property type="project" value="UniProtKB-KW"/>
</dbReference>
<keyword evidence="4" id="KW-0645">Protease</keyword>
<evidence type="ECO:0000259" key="8">
    <source>
        <dbReference type="Pfam" id="PF14533"/>
    </source>
</evidence>
<proteinExistence type="inferred from homology"/>
<evidence type="ECO:0000256" key="6">
    <source>
        <dbReference type="ARBA" id="ARBA00022801"/>
    </source>
</evidence>
<comment type="similarity">
    <text evidence="2">Belongs to the peptidase C19 family.</text>
</comment>
<evidence type="ECO:0000256" key="2">
    <source>
        <dbReference type="ARBA" id="ARBA00009085"/>
    </source>
</evidence>
<dbReference type="Proteomes" id="UP001243330">
    <property type="component" value="Unassembled WGS sequence"/>
</dbReference>